<reference evidence="1 2" key="1">
    <citation type="submission" date="2017-10" db="EMBL/GenBank/DDBJ databases">
        <title>Draft genome sequences of strains TRE 1, TRE 9, TRE H and TRI 7, isolated from tamarins, belonging to four potential novel Bifidobacterium species.</title>
        <authorList>
            <person name="Mattarelli P."/>
            <person name="Modesto M."/>
            <person name="Puglisi E."/>
            <person name="Morelli L."/>
            <person name="Spezio C."/>
            <person name="Bonetti A."/>
            <person name="Sandri C."/>
        </authorList>
    </citation>
    <scope>NUCLEOTIDE SEQUENCE [LARGE SCALE GENOMIC DNA]</scope>
    <source>
        <strain evidence="2">TRE1</strain>
    </source>
</reference>
<proteinExistence type="predicted"/>
<gene>
    <name evidence="1" type="ORF">CS006_10455</name>
</gene>
<dbReference type="Proteomes" id="UP000229095">
    <property type="component" value="Unassembled WGS sequence"/>
</dbReference>
<dbReference type="OrthoDB" id="3233619at2"/>
<evidence type="ECO:0000313" key="1">
    <source>
        <dbReference type="EMBL" id="PJM72372.1"/>
    </source>
</evidence>
<dbReference type="AlphaFoldDB" id="A0A2M9H6C4"/>
<keyword evidence="2" id="KW-1185">Reference proteome</keyword>
<sequence>MVGVCPECGREVTAAKTESLRVCRCGALVDIDRLREETAEAADKYHLTRTPAGLSAWLRENYGYDIGRKQIGHWIERGKLPSTRPVEAGYYEFSLREVLAMAMGYSKRQ</sequence>
<accession>A0A2M9H6C4</accession>
<name>A0A2M9H6C4_9BIFI</name>
<evidence type="ECO:0000313" key="2">
    <source>
        <dbReference type="Proteomes" id="UP000229095"/>
    </source>
</evidence>
<dbReference type="EMBL" id="PEBI01000006">
    <property type="protein sequence ID" value="PJM72372.1"/>
    <property type="molecule type" value="Genomic_DNA"/>
</dbReference>
<comment type="caution">
    <text evidence="1">The sequence shown here is derived from an EMBL/GenBank/DDBJ whole genome shotgun (WGS) entry which is preliminary data.</text>
</comment>
<protein>
    <submittedName>
        <fullName evidence="1">Uncharacterized protein</fullName>
    </submittedName>
</protein>
<organism evidence="1 2">
    <name type="scientific">Bifidobacterium primatium</name>
    <dbReference type="NCBI Taxonomy" id="2045438"/>
    <lineage>
        <taxon>Bacteria</taxon>
        <taxon>Bacillati</taxon>
        <taxon>Actinomycetota</taxon>
        <taxon>Actinomycetes</taxon>
        <taxon>Bifidobacteriales</taxon>
        <taxon>Bifidobacteriaceae</taxon>
        <taxon>Bifidobacterium</taxon>
    </lineage>
</organism>